<evidence type="ECO:0000259" key="1">
    <source>
        <dbReference type="PROSITE" id="PS50011"/>
    </source>
</evidence>
<protein>
    <recommendedName>
        <fullName evidence="1">Protein kinase domain-containing protein</fullName>
    </recommendedName>
</protein>
<dbReference type="Gene3D" id="1.10.510.10">
    <property type="entry name" value="Transferase(Phosphotransferase) domain 1"/>
    <property type="match status" value="1"/>
</dbReference>
<feature type="domain" description="Protein kinase" evidence="1">
    <location>
        <begin position="1"/>
        <end position="86"/>
    </location>
</feature>
<dbReference type="InterPro" id="IPR000719">
    <property type="entry name" value="Prot_kinase_dom"/>
</dbReference>
<dbReference type="PANTHER" id="PTHR44329">
    <property type="entry name" value="SERINE/THREONINE-PROTEIN KINASE TNNI3K-RELATED"/>
    <property type="match status" value="1"/>
</dbReference>
<dbReference type="GO" id="GO:0005524">
    <property type="term" value="F:ATP binding"/>
    <property type="evidence" value="ECO:0007669"/>
    <property type="project" value="InterPro"/>
</dbReference>
<name>A0AAD9LSL7_9STRA</name>
<keyword evidence="3" id="KW-1185">Reference proteome</keyword>
<dbReference type="PROSITE" id="PS50011">
    <property type="entry name" value="PROTEIN_KINASE_DOM"/>
    <property type="match status" value="1"/>
</dbReference>
<dbReference type="InterPro" id="IPR051681">
    <property type="entry name" value="Ser/Thr_Kinases-Pseudokinases"/>
</dbReference>
<dbReference type="GO" id="GO:0004674">
    <property type="term" value="F:protein serine/threonine kinase activity"/>
    <property type="evidence" value="ECO:0007669"/>
    <property type="project" value="TreeGrafter"/>
</dbReference>
<organism evidence="2 3">
    <name type="scientific">Phytophthora citrophthora</name>
    <dbReference type="NCBI Taxonomy" id="4793"/>
    <lineage>
        <taxon>Eukaryota</taxon>
        <taxon>Sar</taxon>
        <taxon>Stramenopiles</taxon>
        <taxon>Oomycota</taxon>
        <taxon>Peronosporomycetes</taxon>
        <taxon>Peronosporales</taxon>
        <taxon>Peronosporaceae</taxon>
        <taxon>Phytophthora</taxon>
    </lineage>
</organism>
<dbReference type="InterPro" id="IPR011009">
    <property type="entry name" value="Kinase-like_dom_sf"/>
</dbReference>
<gene>
    <name evidence="2" type="ORF">P3T76_001116</name>
</gene>
<comment type="caution">
    <text evidence="2">The sequence shown here is derived from an EMBL/GenBank/DDBJ whole genome shotgun (WGS) entry which is preliminary data.</text>
</comment>
<dbReference type="Proteomes" id="UP001259832">
    <property type="component" value="Unassembled WGS sequence"/>
</dbReference>
<proteinExistence type="predicted"/>
<evidence type="ECO:0000313" key="2">
    <source>
        <dbReference type="EMBL" id="KAK1947106.1"/>
    </source>
</evidence>
<dbReference type="EMBL" id="JASMQC010000002">
    <property type="protein sequence ID" value="KAK1947106.1"/>
    <property type="molecule type" value="Genomic_DNA"/>
</dbReference>
<sequence>MFSFGVFLSELDVHVLPYSHAREKSDSVRKIPESVVLQMVALGKLRVEFSTNSLKSVLDLGLACVSINPEERPTAAQALYRLHSILTQEM</sequence>
<dbReference type="PANTHER" id="PTHR44329:SF214">
    <property type="entry name" value="PROTEIN KINASE DOMAIN-CONTAINING PROTEIN"/>
    <property type="match status" value="1"/>
</dbReference>
<accession>A0AAD9LSL7</accession>
<dbReference type="SUPFAM" id="SSF56112">
    <property type="entry name" value="Protein kinase-like (PK-like)"/>
    <property type="match status" value="1"/>
</dbReference>
<dbReference type="AlphaFoldDB" id="A0AAD9LSL7"/>
<reference evidence="2" key="1">
    <citation type="submission" date="2023-08" db="EMBL/GenBank/DDBJ databases">
        <title>Reference Genome Resource for the Citrus Pathogen Phytophthora citrophthora.</title>
        <authorList>
            <person name="Moller H."/>
            <person name="Coetzee B."/>
            <person name="Rose L.J."/>
            <person name="Van Niekerk J.M."/>
        </authorList>
    </citation>
    <scope>NUCLEOTIDE SEQUENCE</scope>
    <source>
        <strain evidence="2">STE-U-9442</strain>
    </source>
</reference>
<evidence type="ECO:0000313" key="3">
    <source>
        <dbReference type="Proteomes" id="UP001259832"/>
    </source>
</evidence>